<sequence length="116" mass="12071">MRTRTVSDLHLCPSCGHGIVRARSLTAQELADGAPQDNLAVIGCCATHSDPAVVAVYVPAVTVAAWPTITADTAIDSFCPDCGDTATGCKYLQRGVPGLAERVEARARADEKAGMD</sequence>
<evidence type="ECO:0000313" key="2">
    <source>
        <dbReference type="Proteomes" id="UP000593818"/>
    </source>
</evidence>
<protein>
    <submittedName>
        <fullName evidence="1">Uncharacterized protein</fullName>
    </submittedName>
</protein>
<reference evidence="1 2" key="1">
    <citation type="submission" date="2020-10" db="EMBL/GenBank/DDBJ databases">
        <title>Whole genome sequence of oil-degrading bacteria Rhodococcus pyridinivorans strain 5Ap.</title>
        <authorList>
            <person name="Akhremchuk A.E."/>
            <person name="Valentovich L.N."/>
            <person name="Charniauskaya M.I."/>
            <person name="Bukliarevich H.A."/>
            <person name="Titok M.A."/>
        </authorList>
    </citation>
    <scope>NUCLEOTIDE SEQUENCE [LARGE SCALE GENOMIC DNA]</scope>
    <source>
        <strain evidence="1 2">5Ap</strain>
        <plasmid evidence="1 2">pSID</plasmid>
    </source>
</reference>
<geneLocation type="plasmid" evidence="1 2">
    <name>pSID</name>
</geneLocation>
<evidence type="ECO:0000313" key="1">
    <source>
        <dbReference type="EMBL" id="QOW02013.1"/>
    </source>
</evidence>
<dbReference type="EMBL" id="CP063453">
    <property type="protein sequence ID" value="QOW02013.1"/>
    <property type="molecule type" value="Genomic_DNA"/>
</dbReference>
<gene>
    <name evidence="1" type="ORF">INP59_26945</name>
</gene>
<dbReference type="AlphaFoldDB" id="A0A7M2XXF1"/>
<keyword evidence="2" id="KW-1185">Reference proteome</keyword>
<dbReference type="Proteomes" id="UP000593818">
    <property type="component" value="Plasmid pSID"/>
</dbReference>
<dbReference type="RefSeq" id="WP_193904264.1">
    <property type="nucleotide sequence ID" value="NZ_CP063453.1"/>
</dbReference>
<accession>A0A7M2XXF1</accession>
<proteinExistence type="predicted"/>
<keyword evidence="1" id="KW-0614">Plasmid</keyword>
<organism evidence="1 2">
    <name type="scientific">Rhodococcus pyridinivorans</name>
    <dbReference type="NCBI Taxonomy" id="103816"/>
    <lineage>
        <taxon>Bacteria</taxon>
        <taxon>Bacillati</taxon>
        <taxon>Actinomycetota</taxon>
        <taxon>Actinomycetes</taxon>
        <taxon>Mycobacteriales</taxon>
        <taxon>Nocardiaceae</taxon>
        <taxon>Rhodococcus</taxon>
    </lineage>
</organism>
<name>A0A7M2XXF1_9NOCA</name>